<gene>
    <name evidence="2" type="ORF">PF021_01595</name>
</gene>
<dbReference type="Proteomes" id="UP001210261">
    <property type="component" value="Unassembled WGS sequence"/>
</dbReference>
<dbReference type="InterPro" id="IPR008621">
    <property type="entry name" value="Cbb3-typ_cyt_oxidase_comp"/>
</dbReference>
<evidence type="ECO:0000256" key="1">
    <source>
        <dbReference type="SAM" id="Phobius"/>
    </source>
</evidence>
<keyword evidence="1" id="KW-0472">Membrane</keyword>
<protein>
    <submittedName>
        <fullName evidence="2">Cytochrome c oxidase, cbb3-type, CcoQ subunit</fullName>
    </submittedName>
</protein>
<evidence type="ECO:0000313" key="2">
    <source>
        <dbReference type="EMBL" id="MDA3968365.1"/>
    </source>
</evidence>
<comment type="caution">
    <text evidence="2">The sequence shown here is derived from an EMBL/GenBank/DDBJ whole genome shotgun (WGS) entry which is preliminary data.</text>
</comment>
<name>A0ABT4VDY4_9HELI</name>
<evidence type="ECO:0000313" key="3">
    <source>
        <dbReference type="Proteomes" id="UP001210261"/>
    </source>
</evidence>
<reference evidence="2 3" key="1">
    <citation type="submission" date="2023-01" db="EMBL/GenBank/DDBJ databases">
        <title>Description of Helicobacter ibis sp. nov. isolated from faecal droppings of black-faced ibis (Theristicus melanopis).</title>
        <authorList>
            <person name="Lopez-Cantillo M."/>
            <person name="Vidal-Veuthey B."/>
            <person name="Mella A."/>
            <person name="De La Haba R."/>
            <person name="Collado L."/>
        </authorList>
    </citation>
    <scope>NUCLEOTIDE SEQUENCE [LARGE SCALE GENOMIC DNA]</scope>
    <source>
        <strain evidence="2 3">A82</strain>
    </source>
</reference>
<dbReference type="EMBL" id="JAQHXR010000001">
    <property type="protein sequence ID" value="MDA3968365.1"/>
    <property type="molecule type" value="Genomic_DNA"/>
</dbReference>
<keyword evidence="1" id="KW-0812">Transmembrane</keyword>
<dbReference type="Pfam" id="PF05545">
    <property type="entry name" value="FixQ"/>
    <property type="match status" value="1"/>
</dbReference>
<accession>A0ABT4VDY4</accession>
<dbReference type="NCBIfam" id="TIGR02736">
    <property type="entry name" value="cbb3_Q_epsi"/>
    <property type="match status" value="1"/>
</dbReference>
<keyword evidence="1" id="KW-1133">Transmembrane helix</keyword>
<organism evidence="2 3">
    <name type="scientific">Helicobacter ibis</name>
    <dbReference type="NCBI Taxonomy" id="2962633"/>
    <lineage>
        <taxon>Bacteria</taxon>
        <taxon>Pseudomonadati</taxon>
        <taxon>Campylobacterota</taxon>
        <taxon>Epsilonproteobacteria</taxon>
        <taxon>Campylobacterales</taxon>
        <taxon>Helicobacteraceae</taxon>
        <taxon>Helicobacter</taxon>
    </lineage>
</organism>
<dbReference type="RefSeq" id="WP_271020657.1">
    <property type="nucleotide sequence ID" value="NZ_JAQHXR010000001.1"/>
</dbReference>
<feature type="transmembrane region" description="Helical" evidence="1">
    <location>
        <begin position="12"/>
        <end position="33"/>
    </location>
</feature>
<keyword evidence="3" id="KW-1185">Reference proteome</keyword>
<sequence>MEYETIRIIQGYAYWFITIILTLLLYGYIYHLYKSQRSGKIDYEKYARLALDDNLDDELVEKRKKDTKKEN</sequence>
<proteinExistence type="predicted"/>
<dbReference type="InterPro" id="IPR014107">
    <property type="entry name" value="Cyt_c_oxidase_cbb3_CcoQ"/>
</dbReference>